<comment type="caution">
    <text evidence="1">The sequence shown here is derived from an EMBL/GenBank/DDBJ whole genome shotgun (WGS) entry which is preliminary data.</text>
</comment>
<sequence length="75" mass="8232">MREGEGAAEVLAEGTFAHNTGRSVAAFARPRTNAPSFRRNDNVARQVLRLLADVAAWEQVPEPRTPAFEARTAVR</sequence>
<dbReference type="Proteomes" id="UP001519363">
    <property type="component" value="Unassembled WGS sequence"/>
</dbReference>
<reference evidence="1 2" key="1">
    <citation type="submission" date="2021-03" db="EMBL/GenBank/DDBJ databases">
        <title>Sequencing the genomes of 1000 actinobacteria strains.</title>
        <authorList>
            <person name="Klenk H.-P."/>
        </authorList>
    </citation>
    <scope>NUCLEOTIDE SEQUENCE [LARGE SCALE GENOMIC DNA]</scope>
    <source>
        <strain evidence="1 2">DSM 44580</strain>
    </source>
</reference>
<evidence type="ECO:0000313" key="1">
    <source>
        <dbReference type="EMBL" id="MBP2477430.1"/>
    </source>
</evidence>
<proteinExistence type="predicted"/>
<accession>A0ABS5AP07</accession>
<dbReference type="RefSeq" id="WP_086787448.1">
    <property type="nucleotide sequence ID" value="NZ_JAGIOO010000001.1"/>
</dbReference>
<dbReference type="EMBL" id="JAGIOO010000001">
    <property type="protein sequence ID" value="MBP2477430.1"/>
    <property type="molecule type" value="Genomic_DNA"/>
</dbReference>
<gene>
    <name evidence="1" type="ORF">JOF53_006302</name>
</gene>
<name>A0ABS5AP07_9PSEU</name>
<organism evidence="1 2">
    <name type="scientific">Crossiella equi</name>
    <dbReference type="NCBI Taxonomy" id="130796"/>
    <lineage>
        <taxon>Bacteria</taxon>
        <taxon>Bacillati</taxon>
        <taxon>Actinomycetota</taxon>
        <taxon>Actinomycetes</taxon>
        <taxon>Pseudonocardiales</taxon>
        <taxon>Pseudonocardiaceae</taxon>
        <taxon>Crossiella</taxon>
    </lineage>
</organism>
<protein>
    <submittedName>
        <fullName evidence="1">Uncharacterized protein</fullName>
    </submittedName>
</protein>
<keyword evidence="2" id="KW-1185">Reference proteome</keyword>
<evidence type="ECO:0000313" key="2">
    <source>
        <dbReference type="Proteomes" id="UP001519363"/>
    </source>
</evidence>